<dbReference type="STRING" id="139420.A0A371DH12"/>
<name>A0A371DH12_9APHY</name>
<gene>
    <name evidence="1" type="ORF">OH76DRAFT_1313907</name>
</gene>
<dbReference type="Proteomes" id="UP000256964">
    <property type="component" value="Unassembled WGS sequence"/>
</dbReference>
<keyword evidence="2" id="KW-1185">Reference proteome</keyword>
<feature type="non-terminal residue" evidence="1">
    <location>
        <position position="254"/>
    </location>
</feature>
<dbReference type="OrthoDB" id="4179406at2759"/>
<sequence length="254" mass="27603">DFPTVMSMQSRTLNQLLAHSAAGSGLALTVKHAEFAVKDLVCIVKASKLTQKGAIVGALEEFAREAKTVGRHLYRLSAKLDGAVDTILAFDEYAFRVLATSQEAIEWPAARARMLYSAMQLLASEVAGVLADADTVTAALDALEAKLWGLHSLTEHESSLAGLAIEDVLAEFWTKLGGNSARRQQLAYRVEMLDNLNTYRRRAVVHVSATIQTILLIEAELSEIHQKLVVPSSPTTGLPVDVQIASIERGVRRL</sequence>
<evidence type="ECO:0000313" key="1">
    <source>
        <dbReference type="EMBL" id="RDX51827.1"/>
    </source>
</evidence>
<accession>A0A371DH12</accession>
<protein>
    <submittedName>
        <fullName evidence="1">Uncharacterized protein</fullName>
    </submittedName>
</protein>
<feature type="non-terminal residue" evidence="1">
    <location>
        <position position="1"/>
    </location>
</feature>
<dbReference type="AlphaFoldDB" id="A0A371DH12"/>
<proteinExistence type="predicted"/>
<reference evidence="1 2" key="1">
    <citation type="journal article" date="2018" name="Biotechnol. Biofuels">
        <title>Integrative visual omics of the white-rot fungus Polyporus brumalis exposes the biotechnological potential of its oxidative enzymes for delignifying raw plant biomass.</title>
        <authorList>
            <person name="Miyauchi S."/>
            <person name="Rancon A."/>
            <person name="Drula E."/>
            <person name="Hage H."/>
            <person name="Chaduli D."/>
            <person name="Favel A."/>
            <person name="Grisel S."/>
            <person name="Henrissat B."/>
            <person name="Herpoel-Gimbert I."/>
            <person name="Ruiz-Duenas F.J."/>
            <person name="Chevret D."/>
            <person name="Hainaut M."/>
            <person name="Lin J."/>
            <person name="Wang M."/>
            <person name="Pangilinan J."/>
            <person name="Lipzen A."/>
            <person name="Lesage-Meessen L."/>
            <person name="Navarro D."/>
            <person name="Riley R."/>
            <person name="Grigoriev I.V."/>
            <person name="Zhou S."/>
            <person name="Raouche S."/>
            <person name="Rosso M.N."/>
        </authorList>
    </citation>
    <scope>NUCLEOTIDE SEQUENCE [LARGE SCALE GENOMIC DNA]</scope>
    <source>
        <strain evidence="1 2">BRFM 1820</strain>
    </source>
</reference>
<evidence type="ECO:0000313" key="2">
    <source>
        <dbReference type="Proteomes" id="UP000256964"/>
    </source>
</evidence>
<organism evidence="1 2">
    <name type="scientific">Lentinus brumalis</name>
    <dbReference type="NCBI Taxonomy" id="2498619"/>
    <lineage>
        <taxon>Eukaryota</taxon>
        <taxon>Fungi</taxon>
        <taxon>Dikarya</taxon>
        <taxon>Basidiomycota</taxon>
        <taxon>Agaricomycotina</taxon>
        <taxon>Agaricomycetes</taxon>
        <taxon>Polyporales</taxon>
        <taxon>Polyporaceae</taxon>
        <taxon>Lentinus</taxon>
    </lineage>
</organism>
<dbReference type="EMBL" id="KZ857393">
    <property type="protein sequence ID" value="RDX51827.1"/>
    <property type="molecule type" value="Genomic_DNA"/>
</dbReference>